<dbReference type="Pfam" id="PF09700">
    <property type="entry name" value="Cas_Cmr3"/>
    <property type="match status" value="1"/>
</dbReference>
<dbReference type="EMBL" id="BIFR01000002">
    <property type="protein sequence ID" value="GCE14564.1"/>
    <property type="molecule type" value="Genomic_DNA"/>
</dbReference>
<dbReference type="InterPro" id="IPR019117">
    <property type="entry name" value="CRISPR-assoc_protein_Cmr3"/>
</dbReference>
<dbReference type="Proteomes" id="UP000287352">
    <property type="component" value="Unassembled WGS sequence"/>
</dbReference>
<name>A0A402A5Y9_9CHLR</name>
<dbReference type="OrthoDB" id="6162707at2"/>
<evidence type="ECO:0000313" key="1">
    <source>
        <dbReference type="EMBL" id="GCE14564.1"/>
    </source>
</evidence>
<keyword evidence="2" id="KW-1185">Reference proteome</keyword>
<proteinExistence type="predicted"/>
<gene>
    <name evidence="1" type="ORF">KTT_44230</name>
</gene>
<accession>A0A402A5Y9</accession>
<reference evidence="2" key="1">
    <citation type="submission" date="2018-12" db="EMBL/GenBank/DDBJ databases">
        <title>Tengunoibacter tsumagoiensis gen. nov., sp. nov., Dictyobacter kobayashii sp. nov., D. alpinus sp. nov., and D. joshuensis sp. nov. and description of Dictyobacteraceae fam. nov. within the order Ktedonobacterales isolated from Tengu-no-mugimeshi.</title>
        <authorList>
            <person name="Wang C.M."/>
            <person name="Zheng Y."/>
            <person name="Sakai Y."/>
            <person name="Toyoda A."/>
            <person name="Minakuchi Y."/>
            <person name="Abe K."/>
            <person name="Yokota A."/>
            <person name="Yabe S."/>
        </authorList>
    </citation>
    <scope>NUCLEOTIDE SEQUENCE [LARGE SCALE GENOMIC DNA]</scope>
    <source>
        <strain evidence="2">Uno3</strain>
    </source>
</reference>
<dbReference type="AlphaFoldDB" id="A0A402A5Y9"/>
<sequence>MPIWIIEPYEPLIFRDGRPFNTQPGTRAHSLSFPFPSTLAGASRSRAGWEGEHFTSNLTLLKQLRIRGPLLVELSKEKRDISQWLLPAPHDALFFKEKIAGERYYRKRALPINVQTEDASDLQELQLQPAGANTPEGYKAVDSAIRYWPWADLKQWLWKPEDIEVEQNKRDTVAPQREQRVHISYDGEAHMARESILFETSGLEFTFSPQSLVIQRLALALFVDDTSSFRLSTDGPDTLGAERRLVYWQSSNDKLHLSKCPQEITEQIRQDKACRVQLLTPAYFERGSIPTYLTEPGEGVTPQLISIVSQTPQIVSGWDMVLRQPKPGRRLIPAGAVFFLKLHGSSKNIRNWVERTWFRSINDRKTEEEQQFVNDGFGLAMLGTWNADSPNQ</sequence>
<organism evidence="1 2">
    <name type="scientific">Tengunoibacter tsumagoiensis</name>
    <dbReference type="NCBI Taxonomy" id="2014871"/>
    <lineage>
        <taxon>Bacteria</taxon>
        <taxon>Bacillati</taxon>
        <taxon>Chloroflexota</taxon>
        <taxon>Ktedonobacteria</taxon>
        <taxon>Ktedonobacterales</taxon>
        <taxon>Dictyobacteraceae</taxon>
        <taxon>Tengunoibacter</taxon>
    </lineage>
</organism>
<evidence type="ECO:0000313" key="2">
    <source>
        <dbReference type="Proteomes" id="UP000287352"/>
    </source>
</evidence>
<dbReference type="Gene3D" id="2.60.40.4350">
    <property type="match status" value="1"/>
</dbReference>
<dbReference type="Gene3D" id="3.30.70.2940">
    <property type="match status" value="1"/>
</dbReference>
<protein>
    <submittedName>
        <fullName evidence="1">CRISPR-associated protein Cmr3</fullName>
    </submittedName>
</protein>
<dbReference type="RefSeq" id="WP_126582123.1">
    <property type="nucleotide sequence ID" value="NZ_BIFR01000002.1"/>
</dbReference>
<comment type="caution">
    <text evidence="1">The sequence shown here is derived from an EMBL/GenBank/DDBJ whole genome shotgun (WGS) entry which is preliminary data.</text>
</comment>